<organism evidence="1 2">
    <name type="scientific">Capnocytophaga granulosa</name>
    <dbReference type="NCBI Taxonomy" id="45242"/>
    <lineage>
        <taxon>Bacteria</taxon>
        <taxon>Pseudomonadati</taxon>
        <taxon>Bacteroidota</taxon>
        <taxon>Flavobacteriia</taxon>
        <taxon>Flavobacteriales</taxon>
        <taxon>Flavobacteriaceae</taxon>
        <taxon>Capnocytophaga</taxon>
    </lineage>
</organism>
<dbReference type="AlphaFoldDB" id="A0A1H2ZJ42"/>
<dbReference type="EMBL" id="FNND01000010">
    <property type="protein sequence ID" value="SDX16784.1"/>
    <property type="molecule type" value="Genomic_DNA"/>
</dbReference>
<sequence>MNIFFVGKPDFIFLEGEAVTFSSASPLEIIEEVQCLQEPPKLFCIYIDYKPELSQHAGIEVLKRLRLHHYHQHCVLFSFYSREELLLKDTRNLILYSQGVTYYQLSTSFDIKSIDFEALSQQQVYEDLSSFFKIENYLPDNRHIFANWWGVYTLWQMHKVMEERLKNQAHYTLEPTIETFFKRTDKLWKQYNSIEGQIAQYLNPIDKDDIIKELEEYQRENKEEDITNIWEEFKEKPPIIIYVDDQAEEGWSDIFQKIIYGEKNEYFRTIVPNKNIEGEAFVEEVVNKIIETRDELFKIIEERKLYGDKNIYQTILLILDIRLRAEDEEIPLEEISGIQILKILKEEDFPCPILVTTASNKWKLYHNIHKFGALAYWQKKGLDEQNDPKSLLNNYIDLVRIIYHLAIKNKHIRFVYSKFVPLYKVYKKHEDVFWWETAFWIREKKPTKAPINNKKTCNDLSSLKEILNIDIEGDDIKKEMVKREDIWEVIKESIKLYLDFIRMEIVENDYKEDLSKAYNSLIVIYLYRVFEVIYYTEKESKDADKLKIMSPKEKYKKTDENKSQYSQNIINNRNIATHYKNIEIEILQVFISSIFNLLSNRDIDKNIGDKDEYEWNKNFIYIGAVSEIKENTIIITTPVLKSEFEVDKNNEKLKGIKDEELKNKKIYFKIEEIECSDSINDGGKELVAKILAVENKEVDNIIKEEAVVNMNIDIGKEYDDTIEYKGQIKRFDGKRRCIILQCSDLDLKRIEKDIGIKIKGENAIRHIMSKNVISNADGVNIYEYGITFCKTMELRKDGTQVTFTICKKQSNSNILEVKIDKKYWNDK</sequence>
<name>A0A1H2ZJ42_9FLAO</name>
<dbReference type="OrthoDB" id="1419680at2"/>
<protein>
    <submittedName>
        <fullName evidence="1">Uncharacterized protein</fullName>
    </submittedName>
</protein>
<dbReference type="Proteomes" id="UP000182771">
    <property type="component" value="Unassembled WGS sequence"/>
</dbReference>
<dbReference type="GeneID" id="85017196"/>
<keyword evidence="2" id="KW-1185">Reference proteome</keyword>
<evidence type="ECO:0000313" key="1">
    <source>
        <dbReference type="EMBL" id="SDX16784.1"/>
    </source>
</evidence>
<reference evidence="1 2" key="1">
    <citation type="submission" date="2016-10" db="EMBL/GenBank/DDBJ databases">
        <authorList>
            <person name="Varghese N."/>
            <person name="Submissions S."/>
        </authorList>
    </citation>
    <scope>NUCLEOTIDE SEQUENCE [LARGE SCALE GENOMIC DNA]</scope>
    <source>
        <strain evidence="1 2">DSM 11449</strain>
    </source>
</reference>
<dbReference type="RefSeq" id="WP_016421214.1">
    <property type="nucleotide sequence ID" value="NZ_FNND01000010.1"/>
</dbReference>
<comment type="caution">
    <text evidence="1">The sequence shown here is derived from an EMBL/GenBank/DDBJ whole genome shotgun (WGS) entry which is preliminary data.</text>
</comment>
<evidence type="ECO:0000313" key="2">
    <source>
        <dbReference type="Proteomes" id="UP000182771"/>
    </source>
</evidence>
<proteinExistence type="predicted"/>
<accession>A0A1H2ZJ42</accession>
<gene>
    <name evidence="1" type="ORF">SAMN05444420_11046</name>
</gene>